<evidence type="ECO:0000313" key="2">
    <source>
        <dbReference type="Proteomes" id="UP001551176"/>
    </source>
</evidence>
<organism evidence="1 2">
    <name type="scientific">Streptomyces atriruber</name>
    <dbReference type="NCBI Taxonomy" id="545121"/>
    <lineage>
        <taxon>Bacteria</taxon>
        <taxon>Bacillati</taxon>
        <taxon>Actinomycetota</taxon>
        <taxon>Actinomycetes</taxon>
        <taxon>Kitasatosporales</taxon>
        <taxon>Streptomycetaceae</taxon>
        <taxon>Streptomyces</taxon>
    </lineage>
</organism>
<sequence length="93" mass="10170">MTEIIGVRHEAIYVTCVKEFRAPEAYGAAKYRSHIAELGGFAGARCPSDADRCWSSGPAMRDNGLEAMCSMPVTPGLSAAMSWFQEGERAWRP</sequence>
<evidence type="ECO:0000313" key="1">
    <source>
        <dbReference type="EMBL" id="MEU6821823.1"/>
    </source>
</evidence>
<comment type="caution">
    <text evidence="1">The sequence shown here is derived from an EMBL/GenBank/DDBJ whole genome shotgun (WGS) entry which is preliminary data.</text>
</comment>
<name>A0ABV3BLF9_9ACTN</name>
<protein>
    <submittedName>
        <fullName evidence="1">Uncharacterized protein</fullName>
    </submittedName>
</protein>
<gene>
    <name evidence="1" type="ORF">ABZ921_14415</name>
</gene>
<dbReference type="EMBL" id="JBEYXV010000006">
    <property type="protein sequence ID" value="MEU6821823.1"/>
    <property type="molecule type" value="Genomic_DNA"/>
</dbReference>
<dbReference type="Proteomes" id="UP001551176">
    <property type="component" value="Unassembled WGS sequence"/>
</dbReference>
<accession>A0ABV3BLF9</accession>
<proteinExistence type="predicted"/>
<dbReference type="RefSeq" id="WP_306333019.1">
    <property type="nucleotide sequence ID" value="NZ_JBEYXV010000006.1"/>
</dbReference>
<reference evidence="1 2" key="1">
    <citation type="submission" date="2024-06" db="EMBL/GenBank/DDBJ databases">
        <title>The Natural Products Discovery Center: Release of the First 8490 Sequenced Strains for Exploring Actinobacteria Biosynthetic Diversity.</title>
        <authorList>
            <person name="Kalkreuter E."/>
            <person name="Kautsar S.A."/>
            <person name="Yang D."/>
            <person name="Bader C.D."/>
            <person name="Teijaro C.N."/>
            <person name="Fluegel L."/>
            <person name="Davis C.M."/>
            <person name="Simpson J.R."/>
            <person name="Lauterbach L."/>
            <person name="Steele A.D."/>
            <person name="Gui C."/>
            <person name="Meng S."/>
            <person name="Li G."/>
            <person name="Viehrig K."/>
            <person name="Ye F."/>
            <person name="Su P."/>
            <person name="Kiefer A.F."/>
            <person name="Nichols A."/>
            <person name="Cepeda A.J."/>
            <person name="Yan W."/>
            <person name="Fan B."/>
            <person name="Jiang Y."/>
            <person name="Adhikari A."/>
            <person name="Zheng C.-J."/>
            <person name="Schuster L."/>
            <person name="Cowan T.M."/>
            <person name="Smanski M.J."/>
            <person name="Chevrette M.G."/>
            <person name="De Carvalho L.P.S."/>
            <person name="Shen B."/>
        </authorList>
    </citation>
    <scope>NUCLEOTIDE SEQUENCE [LARGE SCALE GENOMIC DNA]</scope>
    <source>
        <strain evidence="1 2">NPDC046838</strain>
    </source>
</reference>
<keyword evidence="2" id="KW-1185">Reference proteome</keyword>